<dbReference type="RefSeq" id="WP_055169570.1">
    <property type="nucleotide sequence ID" value="NZ_JADMRX010000002.1"/>
</dbReference>
<dbReference type="InterPro" id="IPR037066">
    <property type="entry name" value="Plug_dom_sf"/>
</dbReference>
<dbReference type="SUPFAM" id="SSF56935">
    <property type="entry name" value="Porins"/>
    <property type="match status" value="1"/>
</dbReference>
<name>A0A174FR03_9BACE</name>
<evidence type="ECO:0000259" key="5">
    <source>
        <dbReference type="SMART" id="SM00965"/>
    </source>
</evidence>
<dbReference type="SMART" id="SM00965">
    <property type="entry name" value="STN"/>
    <property type="match status" value="1"/>
</dbReference>
<keyword evidence="4" id="KW-0812">Transmembrane</keyword>
<keyword evidence="1 4" id="KW-0813">Transport</keyword>
<dbReference type="InterPro" id="IPR039426">
    <property type="entry name" value="TonB-dep_rcpt-like"/>
</dbReference>
<dbReference type="Pfam" id="PF13715">
    <property type="entry name" value="CarbopepD_reg_2"/>
    <property type="match status" value="1"/>
</dbReference>
<evidence type="ECO:0000256" key="1">
    <source>
        <dbReference type="ARBA" id="ARBA00022448"/>
    </source>
</evidence>
<gene>
    <name evidence="6" type="ORF">ERS852494_00083</name>
</gene>
<evidence type="ECO:0000313" key="6">
    <source>
        <dbReference type="EMBL" id="CUO51917.1"/>
    </source>
</evidence>
<dbReference type="InterPro" id="IPR023996">
    <property type="entry name" value="TonB-dep_OMP_SusC/RagA"/>
</dbReference>
<sequence length="1139" mass="126734">MEKNAHLKLTNTYLYKRMLNIPRIVLLFLCVSFTVPSLAETTTMQLPQLSLSLNNVTIREVFNIIEKNTEYVFIFSDELLTDLNGKVSIHVNKQTLDKILDKVLQSTGLTYKITNRQVTVSKKSQAVVQKTSLKVTGHVSDEKGEPLIGVNIQEEGTNNVVVTDMNGNFSMYNISGPSSVLKFTYIGFIPLRVVVGKQTNLSVKLESDVKGLEEVVVVGYGSQKRESVIGAITTMKPAALQINQSRSVTNALAGQVAGIIAVQRSGEPGNDASDFWIRGISSFGSGTTPLVLVDGIERSLSNLSPEEIESFSVLKDATATAVYGVKGANGVILIQTKRGQIGKPRIQIKADYGFSAPTMLPEFVDGAKYMEVMNVASQFSSGKDMYTQAAINATRNGTDPDLYPNVNWLKAVTKDYVPSGRVSLDINGGSERLRYSLILAYYGEKGMTVTDPGVEYDASNKLSRYNIRTNLDMNLTPSTEINVSLGGYILNQRTPGYTTSSDENPRTPFTDIIKLAFKNTPIVHPVIYSNGQIPANTSQTNPWAAATHSGFISSYISSLQSVFAVTQDIGKLWHPLKGLKAKATFSFDTYAWNSFLRTKKQTTYMATGRDADGNLLTSVTNEGDDYLKYSKEAGGNRTMYMEGQLSYSRLLADAHQIDGLLLYNMRDYVDADATSAINSLPHRTQGIAARLSYSYKGRYFIEGNFGYNGSENFSKGHKWGFFPSVAGGWLVTNEKFMESTASVLSKLKIRGSYGLVGNDQLSGRRFAFLSTITSGTGYVYGTSGNQTINGRFEGDFGIEDLSWETVKKTDIGIEIGLWDCINIQADYFHEKREDIFMQRKTIPETAGFNKNPWANFGIVKNQGFDASLEMNKSFGKDFFLSLRGNFTFSRNKILEYDESEAMKQTTRARTGNPLNTYYGLKAVGLFQEEDFKADGTLVDGIPNHTFEQVKPGDIRYEDTNHDGKVDTYDYQPIGRPSVPEIVYGFGFSARWKSFDFSAFFQGSTNVSNMIQGDMLIPGSGGGGLGNIYANCDDRWDPNDPYRQVFWPRLSTNKSSNNMQYSTWWLKDASYLRLKNVEVGYTFPKKWQKAAMMRDARIFFRGSNLLTWAAFDMWDPEIGSNDGMKYPLMKVYSFGFQVTF</sequence>
<dbReference type="SUPFAM" id="SSF49464">
    <property type="entry name" value="Carboxypeptidase regulatory domain-like"/>
    <property type="match status" value="1"/>
</dbReference>
<dbReference type="AlphaFoldDB" id="A0A174FR03"/>
<dbReference type="EMBL" id="CZAI01000001">
    <property type="protein sequence ID" value="CUO51917.1"/>
    <property type="molecule type" value="Genomic_DNA"/>
</dbReference>
<comment type="subcellular location">
    <subcellularLocation>
        <location evidence="4">Cell outer membrane</location>
        <topology evidence="4">Multi-pass membrane protein</topology>
    </subcellularLocation>
</comment>
<dbReference type="NCBIfam" id="TIGR04056">
    <property type="entry name" value="OMP_RagA_SusC"/>
    <property type="match status" value="1"/>
</dbReference>
<dbReference type="Proteomes" id="UP000095657">
    <property type="component" value="Unassembled WGS sequence"/>
</dbReference>
<protein>
    <submittedName>
        <fullName evidence="6">Outer membrane receptor proteins, mostly Fe transport</fullName>
    </submittedName>
</protein>
<dbReference type="Pfam" id="PF07715">
    <property type="entry name" value="Plug"/>
    <property type="match status" value="1"/>
</dbReference>
<dbReference type="PROSITE" id="PS00018">
    <property type="entry name" value="EF_HAND_1"/>
    <property type="match status" value="1"/>
</dbReference>
<dbReference type="GO" id="GO:0009279">
    <property type="term" value="C:cell outer membrane"/>
    <property type="evidence" value="ECO:0007669"/>
    <property type="project" value="UniProtKB-SubCell"/>
</dbReference>
<evidence type="ECO:0000256" key="3">
    <source>
        <dbReference type="ARBA" id="ARBA00023237"/>
    </source>
</evidence>
<evidence type="ECO:0000313" key="7">
    <source>
        <dbReference type="Proteomes" id="UP000095657"/>
    </source>
</evidence>
<reference evidence="6 7" key="1">
    <citation type="submission" date="2015-09" db="EMBL/GenBank/DDBJ databases">
        <authorList>
            <consortium name="Pathogen Informatics"/>
        </authorList>
    </citation>
    <scope>NUCLEOTIDE SEQUENCE [LARGE SCALE GENOMIC DNA]</scope>
    <source>
        <strain evidence="6 7">2789STDY5834880</strain>
    </source>
</reference>
<dbReference type="InterPro" id="IPR012910">
    <property type="entry name" value="Plug_dom"/>
</dbReference>
<feature type="domain" description="Secretin/TonB short N-terminal" evidence="5">
    <location>
        <begin position="71"/>
        <end position="123"/>
    </location>
</feature>
<dbReference type="Pfam" id="PF07660">
    <property type="entry name" value="STN"/>
    <property type="match status" value="1"/>
</dbReference>
<dbReference type="Gene3D" id="2.170.130.10">
    <property type="entry name" value="TonB-dependent receptor, plug domain"/>
    <property type="match status" value="1"/>
</dbReference>
<dbReference type="InterPro" id="IPR023997">
    <property type="entry name" value="TonB-dep_OMP_SusC/RagA_CS"/>
</dbReference>
<dbReference type="NCBIfam" id="TIGR04057">
    <property type="entry name" value="SusC_RagA_signa"/>
    <property type="match status" value="1"/>
</dbReference>
<keyword evidence="6" id="KW-0675">Receptor</keyword>
<dbReference type="FunFam" id="2.170.130.10:FF:000003">
    <property type="entry name" value="SusC/RagA family TonB-linked outer membrane protein"/>
    <property type="match status" value="1"/>
</dbReference>
<comment type="similarity">
    <text evidence="4">Belongs to the TonB-dependent receptor family.</text>
</comment>
<keyword evidence="3 4" id="KW-0998">Cell outer membrane</keyword>
<dbReference type="InterPro" id="IPR018247">
    <property type="entry name" value="EF_Hand_1_Ca_BS"/>
</dbReference>
<keyword evidence="4" id="KW-1134">Transmembrane beta strand</keyword>
<proteinExistence type="inferred from homology"/>
<dbReference type="InterPro" id="IPR008969">
    <property type="entry name" value="CarboxyPept-like_regulatory"/>
</dbReference>
<dbReference type="CDD" id="cd00195">
    <property type="entry name" value="UBCc_UEV"/>
    <property type="match status" value="1"/>
</dbReference>
<keyword evidence="2 4" id="KW-0472">Membrane</keyword>
<accession>A0A174FR03</accession>
<dbReference type="PROSITE" id="PS52016">
    <property type="entry name" value="TONB_DEPENDENT_REC_3"/>
    <property type="match status" value="1"/>
</dbReference>
<dbReference type="Gene3D" id="3.55.50.30">
    <property type="match status" value="1"/>
</dbReference>
<dbReference type="Gene3D" id="2.60.40.1120">
    <property type="entry name" value="Carboxypeptidase-like, regulatory domain"/>
    <property type="match status" value="1"/>
</dbReference>
<evidence type="ECO:0000256" key="4">
    <source>
        <dbReference type="PROSITE-ProRule" id="PRU01360"/>
    </source>
</evidence>
<dbReference type="InterPro" id="IPR011662">
    <property type="entry name" value="Secretin/TonB_short_N"/>
</dbReference>
<evidence type="ECO:0000256" key="2">
    <source>
        <dbReference type="ARBA" id="ARBA00023136"/>
    </source>
</evidence>
<dbReference type="STRING" id="47678.ERS852494_00083"/>
<organism evidence="6 7">
    <name type="scientific">Bacteroides caccae</name>
    <dbReference type="NCBI Taxonomy" id="47678"/>
    <lineage>
        <taxon>Bacteria</taxon>
        <taxon>Pseudomonadati</taxon>
        <taxon>Bacteroidota</taxon>
        <taxon>Bacteroidia</taxon>
        <taxon>Bacteroidales</taxon>
        <taxon>Bacteroidaceae</taxon>
        <taxon>Bacteroides</taxon>
    </lineage>
</organism>